<accession>A0ABY7V6B7</accession>
<keyword evidence="3" id="KW-1185">Reference proteome</keyword>
<geneLocation type="plasmid" evidence="2 3">
    <name>pDATS02</name>
</geneLocation>
<reference evidence="2 3" key="1">
    <citation type="submission" date="2022-12" db="EMBL/GenBank/DDBJ databases">
        <title>Genome Sequence of Deinococcus aquaticus Type Strain PB314.</title>
        <authorList>
            <person name="Albert C."/>
            <person name="Hill J."/>
            <person name="Boren L."/>
            <person name="Scholz-Ng S."/>
            <person name="Fatema N."/>
            <person name="Grosso R."/>
            <person name="Soboslay E."/>
            <person name="Tuohy J."/>
        </authorList>
    </citation>
    <scope>NUCLEOTIDE SEQUENCE [LARGE SCALE GENOMIC DNA]</scope>
    <source>
        <strain evidence="2 3">PB-314</strain>
        <plasmid evidence="2 3">pDATS02</plasmid>
    </source>
</reference>
<dbReference type="Gene3D" id="1.10.10.60">
    <property type="entry name" value="Homeodomain-like"/>
    <property type="match status" value="1"/>
</dbReference>
<evidence type="ECO:0008006" key="4">
    <source>
        <dbReference type="Google" id="ProtNLM"/>
    </source>
</evidence>
<dbReference type="RefSeq" id="WP_273991403.1">
    <property type="nucleotide sequence ID" value="NZ_BAABQT010000029.1"/>
</dbReference>
<proteinExistence type="predicted"/>
<evidence type="ECO:0000313" key="3">
    <source>
        <dbReference type="Proteomes" id="UP001217044"/>
    </source>
</evidence>
<gene>
    <name evidence="2" type="ORF">M8445_16950</name>
</gene>
<feature type="region of interest" description="Disordered" evidence="1">
    <location>
        <begin position="141"/>
        <end position="160"/>
    </location>
</feature>
<keyword evidence="2" id="KW-0614">Plasmid</keyword>
<sequence length="178" mass="19782">MPGRPSPLPSGPPPTPERGPHPTTSEVITVAPPGRKTKLTAEVQAKFLRAIRAGNWIETCCDYVGINPDTYYEWMKRGEKTGDANTIYREFRAAVLEARASAEIESVARIRVSGQKGDWKADAWYLERSHPERWGKQRVEVTGKDGEPLHPPTPATLPADAPYEDVMAAYDQLITQDL</sequence>
<evidence type="ECO:0000313" key="2">
    <source>
        <dbReference type="EMBL" id="WDA60655.1"/>
    </source>
</evidence>
<name>A0ABY7V6B7_9DEIO</name>
<dbReference type="Proteomes" id="UP001217044">
    <property type="component" value="Plasmid pDATS02"/>
</dbReference>
<dbReference type="EMBL" id="CP115167">
    <property type="protein sequence ID" value="WDA60655.1"/>
    <property type="molecule type" value="Genomic_DNA"/>
</dbReference>
<feature type="region of interest" description="Disordered" evidence="1">
    <location>
        <begin position="1"/>
        <end position="28"/>
    </location>
</feature>
<evidence type="ECO:0000256" key="1">
    <source>
        <dbReference type="SAM" id="MobiDB-lite"/>
    </source>
</evidence>
<protein>
    <recommendedName>
        <fullName evidence="4">Terminase small subunit</fullName>
    </recommendedName>
</protein>
<feature type="compositionally biased region" description="Pro residues" evidence="1">
    <location>
        <begin position="1"/>
        <end position="17"/>
    </location>
</feature>
<organism evidence="2 3">
    <name type="scientific">Deinococcus aquaticus</name>
    <dbReference type="NCBI Taxonomy" id="328692"/>
    <lineage>
        <taxon>Bacteria</taxon>
        <taxon>Thermotogati</taxon>
        <taxon>Deinococcota</taxon>
        <taxon>Deinococci</taxon>
        <taxon>Deinococcales</taxon>
        <taxon>Deinococcaceae</taxon>
        <taxon>Deinococcus</taxon>
    </lineage>
</organism>